<organism evidence="1 2">
    <name type="scientific">Geomicrobium sediminis</name>
    <dbReference type="NCBI Taxonomy" id="1347788"/>
    <lineage>
        <taxon>Bacteria</taxon>
        <taxon>Bacillati</taxon>
        <taxon>Bacillota</taxon>
        <taxon>Bacilli</taxon>
        <taxon>Bacillales</taxon>
        <taxon>Geomicrobium</taxon>
    </lineage>
</organism>
<reference evidence="1 2" key="1">
    <citation type="submission" date="2021-01" db="EMBL/GenBank/DDBJ databases">
        <title>Genomic Encyclopedia of Type Strains, Phase IV (KMG-IV): sequencing the most valuable type-strain genomes for metagenomic binning, comparative biology and taxonomic classification.</title>
        <authorList>
            <person name="Goeker M."/>
        </authorList>
    </citation>
    <scope>NUCLEOTIDE SEQUENCE [LARGE SCALE GENOMIC DNA]</scope>
    <source>
        <strain evidence="1 2">DSM 25540</strain>
    </source>
</reference>
<name>A0ABS2PFM4_9BACL</name>
<evidence type="ECO:0000313" key="1">
    <source>
        <dbReference type="EMBL" id="MBM7634233.1"/>
    </source>
</evidence>
<proteinExistence type="predicted"/>
<gene>
    <name evidence="1" type="ORF">JOD17_003335</name>
</gene>
<evidence type="ECO:0000313" key="2">
    <source>
        <dbReference type="Proteomes" id="UP000741863"/>
    </source>
</evidence>
<comment type="caution">
    <text evidence="1">The sequence shown here is derived from an EMBL/GenBank/DDBJ whole genome shotgun (WGS) entry which is preliminary data.</text>
</comment>
<keyword evidence="2" id="KW-1185">Reference proteome</keyword>
<sequence length="72" mass="8367">MDSKVKNIQLSERELLMLCKILTDTASNQLIKMKLGKTMDYDYKTLGPMLVKIGKQLQINESWNDLESINYQ</sequence>
<dbReference type="EMBL" id="JAFBEC010000010">
    <property type="protein sequence ID" value="MBM7634233.1"/>
    <property type="molecule type" value="Genomic_DNA"/>
</dbReference>
<dbReference type="Proteomes" id="UP000741863">
    <property type="component" value="Unassembled WGS sequence"/>
</dbReference>
<dbReference type="RefSeq" id="WP_169967464.1">
    <property type="nucleotide sequence ID" value="NZ_JAFBEC010000010.1"/>
</dbReference>
<accession>A0ABS2PFM4</accession>
<protein>
    <submittedName>
        <fullName evidence="1">Uncharacterized protein</fullName>
    </submittedName>
</protein>